<dbReference type="InterPro" id="IPR052739">
    <property type="entry name" value="FAAH2"/>
</dbReference>
<dbReference type="InterPro" id="IPR036928">
    <property type="entry name" value="AS_sf"/>
</dbReference>
<keyword evidence="3" id="KW-1185">Reference proteome</keyword>
<dbReference type="GO" id="GO:0004040">
    <property type="term" value="F:amidase activity"/>
    <property type="evidence" value="ECO:0007669"/>
    <property type="project" value="UniProtKB-EC"/>
</dbReference>
<dbReference type="EC" id="3.5.1.4" evidence="2"/>
<protein>
    <submittedName>
        <fullName evidence="2">Amidase</fullName>
        <ecNumber evidence="2">3.5.1.4</ecNumber>
    </submittedName>
</protein>
<dbReference type="SUPFAM" id="SSF75304">
    <property type="entry name" value="Amidase signature (AS) enzymes"/>
    <property type="match status" value="1"/>
</dbReference>
<dbReference type="Gene3D" id="3.90.1300.10">
    <property type="entry name" value="Amidase signature (AS) domain"/>
    <property type="match status" value="1"/>
</dbReference>
<dbReference type="PANTHER" id="PTHR43372:SF4">
    <property type="entry name" value="FATTY-ACID AMIDE HYDROLASE 2"/>
    <property type="match status" value="1"/>
</dbReference>
<organism evidence="2 3">
    <name type="scientific">Sneathiella marina</name>
    <dbReference type="NCBI Taxonomy" id="2950108"/>
    <lineage>
        <taxon>Bacteria</taxon>
        <taxon>Pseudomonadati</taxon>
        <taxon>Pseudomonadota</taxon>
        <taxon>Alphaproteobacteria</taxon>
        <taxon>Sneathiellales</taxon>
        <taxon>Sneathiellaceae</taxon>
        <taxon>Sneathiella</taxon>
    </lineage>
</organism>
<sequence length="483" mass="52256">MTLAFQSASELTQKIQDKEISSRELTDYYIDRIERFDGKINAVPVHDFDTARNAADQADAEQAAGRSLGPLHGLPMTIKEAYDISHLPTTWGIENFAKNIAQTDSQVVKKFKAAGAHFIGKTNVPEGLADFQSYNSIYGTTNNPWDVRRTPGGSSGGSSAALAAGFCGLESGSDIGGSIRNPAHFCGVYGHKPTWGIVPSQGHALPGDVAPPDIAVVGPMARSAQDLALAMNIMAGPDPLNSPGWTLSLPDPGMTGLKDFKIAIWPDDPLSPVSSEMSGRVQEIGDRLAKLGATVSDKARPDIDVAMSRQTYFFMLNGVLGAHLPQEETAALTEKAAGYSSGNSSPGALTARSLTQSHQTWLAWNNRREILRMAWQEFFQDWDILICPQMATTAFKHDQSHFNGRRITFDNAEHPYFEQLLWSGHITVAYLPSTVFPTGPGTDGLPIGLQAVGAEFNDRKTIRFAELMAQEFGGFTPPPGFDD</sequence>
<evidence type="ECO:0000259" key="1">
    <source>
        <dbReference type="Pfam" id="PF01425"/>
    </source>
</evidence>
<reference evidence="2" key="1">
    <citation type="submission" date="2022-06" db="EMBL/GenBank/DDBJ databases">
        <title>Sneathiella actinostolidae sp. nov., isolated from a sea anemonein the Western Pacific Ocean.</title>
        <authorList>
            <person name="Wei M.J."/>
        </authorList>
    </citation>
    <scope>NUCLEOTIDE SEQUENCE</scope>
    <source>
        <strain evidence="2">PHK-P5</strain>
    </source>
</reference>
<dbReference type="Proteomes" id="UP001056291">
    <property type="component" value="Chromosome"/>
</dbReference>
<evidence type="ECO:0000313" key="2">
    <source>
        <dbReference type="EMBL" id="USG61580.1"/>
    </source>
</evidence>
<dbReference type="EMBL" id="CP098747">
    <property type="protein sequence ID" value="USG61580.1"/>
    <property type="molecule type" value="Genomic_DNA"/>
</dbReference>
<dbReference type="NCBIfam" id="NF004816">
    <property type="entry name" value="PRK06170.1"/>
    <property type="match status" value="1"/>
</dbReference>
<feature type="domain" description="Amidase" evidence="1">
    <location>
        <begin position="24"/>
        <end position="461"/>
    </location>
</feature>
<evidence type="ECO:0000313" key="3">
    <source>
        <dbReference type="Proteomes" id="UP001056291"/>
    </source>
</evidence>
<gene>
    <name evidence="2" type="ORF">NBZ79_01140</name>
</gene>
<keyword evidence="2" id="KW-0378">Hydrolase</keyword>
<proteinExistence type="predicted"/>
<name>A0ABY4W305_9PROT</name>
<accession>A0ABY4W305</accession>
<dbReference type="RefSeq" id="WP_251934691.1">
    <property type="nucleotide sequence ID" value="NZ_CP098747.1"/>
</dbReference>
<dbReference type="PANTHER" id="PTHR43372">
    <property type="entry name" value="FATTY-ACID AMIDE HYDROLASE"/>
    <property type="match status" value="1"/>
</dbReference>
<dbReference type="Pfam" id="PF01425">
    <property type="entry name" value="Amidase"/>
    <property type="match status" value="1"/>
</dbReference>
<dbReference type="InterPro" id="IPR023631">
    <property type="entry name" value="Amidase_dom"/>
</dbReference>